<organism evidence="2 3">
    <name type="scientific">Paenibacillus lemnae</name>
    <dbReference type="NCBI Taxonomy" id="1330551"/>
    <lineage>
        <taxon>Bacteria</taxon>
        <taxon>Bacillati</taxon>
        <taxon>Bacillota</taxon>
        <taxon>Bacilli</taxon>
        <taxon>Bacillales</taxon>
        <taxon>Paenibacillaceae</taxon>
        <taxon>Paenibacillus</taxon>
    </lineage>
</organism>
<dbReference type="Pfam" id="PF13349">
    <property type="entry name" value="DUF4097"/>
    <property type="match status" value="1"/>
</dbReference>
<comment type="caution">
    <text evidence="2">The sequence shown here is derived from an EMBL/GenBank/DDBJ whole genome shotgun (WGS) entry which is preliminary data.</text>
</comment>
<name>A0A848M6X8_PAELE</name>
<dbReference type="Proteomes" id="UP000565468">
    <property type="component" value="Unassembled WGS sequence"/>
</dbReference>
<accession>A0A848M6X8</accession>
<dbReference type="InterPro" id="IPR025164">
    <property type="entry name" value="Toastrack_DUF4097"/>
</dbReference>
<dbReference type="AlphaFoldDB" id="A0A848M6X8"/>
<evidence type="ECO:0000259" key="1">
    <source>
        <dbReference type="Pfam" id="PF13349"/>
    </source>
</evidence>
<evidence type="ECO:0000313" key="3">
    <source>
        <dbReference type="Proteomes" id="UP000565468"/>
    </source>
</evidence>
<evidence type="ECO:0000313" key="2">
    <source>
        <dbReference type="EMBL" id="NMO96737.1"/>
    </source>
</evidence>
<dbReference type="EMBL" id="JABBPN010000012">
    <property type="protein sequence ID" value="NMO96737.1"/>
    <property type="molecule type" value="Genomic_DNA"/>
</dbReference>
<gene>
    <name evidence="2" type="ORF">HII30_13305</name>
</gene>
<proteinExistence type="predicted"/>
<feature type="domain" description="DUF4097" evidence="1">
    <location>
        <begin position="114"/>
        <end position="209"/>
    </location>
</feature>
<keyword evidence="3" id="KW-1185">Reference proteome</keyword>
<sequence length="210" mass="22787">MTILTACGEREGTVDVQSTSLEGVEQIHIDHGSTSVHLESDPELSDLEVSITTYDSEPAVLLDTQNDTISISMNYDLRRIVNIGRKPHLTIRVPDYYKGKIVVQGSSGNVNSANVQAEELIIQGKSGRISLDYEELRTQLQISAKSGNVSLSLNDKDSDVTWSLKSGSGRRTSAIGWDNTREGKDVTQGVTGSGTYRVDIQTSSGNISIQ</sequence>
<protein>
    <submittedName>
        <fullName evidence="2">DUF4097 domain-containing protein</fullName>
    </submittedName>
</protein>
<reference evidence="2 3" key="1">
    <citation type="submission" date="2020-04" db="EMBL/GenBank/DDBJ databases">
        <title>Paenibacillus algicola sp. nov., a novel marine bacterium producing alginate lyase.</title>
        <authorList>
            <person name="Huang H."/>
        </authorList>
    </citation>
    <scope>NUCLEOTIDE SEQUENCE [LARGE SCALE GENOMIC DNA]</scope>
    <source>
        <strain evidence="2 3">L7-75</strain>
    </source>
</reference>